<dbReference type="InterPro" id="IPR050509">
    <property type="entry name" value="CoA-transferase_III"/>
</dbReference>
<dbReference type="PANTHER" id="PTHR48228:SF2">
    <property type="entry name" value="E-CINNAMOYL-COA:R-PHENYLLACTATE COA TRANSFERASE LARGE SUBUNIT"/>
    <property type="match status" value="1"/>
</dbReference>
<proteinExistence type="predicted"/>
<keyword evidence="2" id="KW-1185">Reference proteome</keyword>
<dbReference type="GO" id="GO:0016740">
    <property type="term" value="F:transferase activity"/>
    <property type="evidence" value="ECO:0007669"/>
    <property type="project" value="UniProtKB-KW"/>
</dbReference>
<dbReference type="Pfam" id="PF02515">
    <property type="entry name" value="CoA_transf_3"/>
    <property type="match status" value="1"/>
</dbReference>
<accession>A0A318RU08</accession>
<dbReference type="EMBL" id="QJSP01000008">
    <property type="protein sequence ID" value="PYE16280.1"/>
    <property type="molecule type" value="Genomic_DNA"/>
</dbReference>
<protein>
    <submittedName>
        <fullName evidence="1">Crotonobetainyl-CoA:carnitine CoA-transferase CaiB-like acyl-CoA transferase</fullName>
    </submittedName>
</protein>
<dbReference type="InterPro" id="IPR003673">
    <property type="entry name" value="CoA-Trfase_fam_III"/>
</dbReference>
<gene>
    <name evidence="1" type="ORF">DFR67_10831</name>
</gene>
<evidence type="ECO:0000313" key="2">
    <source>
        <dbReference type="Proteomes" id="UP000247591"/>
    </source>
</evidence>
<dbReference type="SUPFAM" id="SSF89796">
    <property type="entry name" value="CoA-transferase family III (CaiB/BaiF)"/>
    <property type="match status" value="1"/>
</dbReference>
<dbReference type="Gene3D" id="3.40.50.10540">
    <property type="entry name" value="Crotonobetainyl-coa:carnitine coa-transferase, domain 1"/>
    <property type="match status" value="1"/>
</dbReference>
<name>A0A318RU08_WILLI</name>
<comment type="caution">
    <text evidence="1">The sequence shown here is derived from an EMBL/GenBank/DDBJ whole genome shotgun (WGS) entry which is preliminary data.</text>
</comment>
<reference evidence="1 2" key="1">
    <citation type="submission" date="2018-06" db="EMBL/GenBank/DDBJ databases">
        <title>Genomic Encyclopedia of Type Strains, Phase IV (KMG-IV): sequencing the most valuable type-strain genomes for metagenomic binning, comparative biology and taxonomic classification.</title>
        <authorList>
            <person name="Goeker M."/>
        </authorList>
    </citation>
    <scope>NUCLEOTIDE SEQUENCE [LARGE SCALE GENOMIC DNA]</scope>
    <source>
        <strain evidence="1 2">DSM 45521</strain>
    </source>
</reference>
<organism evidence="1 2">
    <name type="scientific">Williamsia limnetica</name>
    <dbReference type="NCBI Taxonomy" id="882452"/>
    <lineage>
        <taxon>Bacteria</taxon>
        <taxon>Bacillati</taxon>
        <taxon>Actinomycetota</taxon>
        <taxon>Actinomycetes</taxon>
        <taxon>Mycobacteriales</taxon>
        <taxon>Nocardiaceae</taxon>
        <taxon>Williamsia</taxon>
    </lineage>
</organism>
<dbReference type="Gene3D" id="3.30.1540.10">
    <property type="entry name" value="formyl-coa transferase, domain 3"/>
    <property type="match status" value="1"/>
</dbReference>
<dbReference type="AlphaFoldDB" id="A0A318RU08"/>
<dbReference type="PANTHER" id="PTHR48228">
    <property type="entry name" value="SUCCINYL-COA--D-CITRAMALATE COA-TRANSFERASE"/>
    <property type="match status" value="1"/>
</dbReference>
<keyword evidence="1" id="KW-0808">Transferase</keyword>
<dbReference type="InterPro" id="IPR044855">
    <property type="entry name" value="CoA-Trfase_III_dom3_sf"/>
</dbReference>
<dbReference type="RefSeq" id="WP_110470167.1">
    <property type="nucleotide sequence ID" value="NZ_QJSP01000008.1"/>
</dbReference>
<dbReference type="InterPro" id="IPR023606">
    <property type="entry name" value="CoA-Trfase_III_dom_1_sf"/>
</dbReference>
<dbReference type="OrthoDB" id="9797653at2"/>
<dbReference type="Proteomes" id="UP000247591">
    <property type="component" value="Unassembled WGS sequence"/>
</dbReference>
<evidence type="ECO:0000313" key="1">
    <source>
        <dbReference type="EMBL" id="PYE16280.1"/>
    </source>
</evidence>
<sequence>MDATVGTNVFDGVKVVELAQWVFVPVAGALLSDWGADVVKVESPTAGDPYRGLVEQGVTTGAERVNYSIELANRGKRSIGLDLKNPEGREIFYRLIREADVFLTNFRASALDRLGLSVEELRKHNPQLIYARGHGFGVRGPDKDVPAYDNTAFWSRGGMAHVLTPEGSDYPLSPRGAFGDRQAAMNLAFGVSGALFRRERTGEPSVVDVSLLSSAMWTLGSDMLSALQGQVPRARSTRGQSPNPLGNVFRTQDGRHITLALLQPDRYWAQLCEVLGRPELFDDSRFATLKSRAEHRVDCLKVLDETFAGRTYADWVSRFSSSDMPWAPVQSVEEVLTDPQVVANGYLSTVASEDGAELTFPNGPVQFDEGPPALRRAPEHGAHTENVLLELGFDWGEISELKDHGAII</sequence>